<dbReference type="Proteomes" id="UP000887574">
    <property type="component" value="Unplaced"/>
</dbReference>
<keyword evidence="1" id="KW-1133">Transmembrane helix</keyword>
<keyword evidence="2" id="KW-1185">Reference proteome</keyword>
<feature type="transmembrane region" description="Helical" evidence="1">
    <location>
        <begin position="97"/>
        <end position="113"/>
    </location>
</feature>
<evidence type="ECO:0000313" key="2">
    <source>
        <dbReference type="Proteomes" id="UP000887574"/>
    </source>
</evidence>
<accession>A0A915CRL0</accession>
<name>A0A915CRL0_9BILA</name>
<proteinExistence type="predicted"/>
<dbReference type="WBParaSite" id="jg11866">
    <property type="protein sequence ID" value="jg11866"/>
    <property type="gene ID" value="jg11866"/>
</dbReference>
<evidence type="ECO:0000256" key="1">
    <source>
        <dbReference type="SAM" id="Phobius"/>
    </source>
</evidence>
<dbReference type="AlphaFoldDB" id="A0A915CRL0"/>
<sequence length="179" mass="20461">MVVVSRPEAACHGYGLPSDKAVPSASKDQLVSGASAPRRGRRTSSVYEFSQVASPDFRSTLPSQSALWILWPAKSVHVRSTMRMLFGYAKYYRNKKFQYLVLFILVISYYFIVHKKANLFDCVSTARGNVSIEEVIDNVFIPNGYRLWQSITLQVIMEYEEKRELSLVHKDHGRNIMFG</sequence>
<reference evidence="3" key="1">
    <citation type="submission" date="2022-11" db="UniProtKB">
        <authorList>
            <consortium name="WormBaseParasite"/>
        </authorList>
    </citation>
    <scope>IDENTIFICATION</scope>
</reference>
<organism evidence="2 3">
    <name type="scientific">Ditylenchus dipsaci</name>
    <dbReference type="NCBI Taxonomy" id="166011"/>
    <lineage>
        <taxon>Eukaryota</taxon>
        <taxon>Metazoa</taxon>
        <taxon>Ecdysozoa</taxon>
        <taxon>Nematoda</taxon>
        <taxon>Chromadorea</taxon>
        <taxon>Rhabditida</taxon>
        <taxon>Tylenchina</taxon>
        <taxon>Tylenchomorpha</taxon>
        <taxon>Sphaerularioidea</taxon>
        <taxon>Anguinidae</taxon>
        <taxon>Anguininae</taxon>
        <taxon>Ditylenchus</taxon>
    </lineage>
</organism>
<protein>
    <submittedName>
        <fullName evidence="3">Uncharacterized protein</fullName>
    </submittedName>
</protein>
<evidence type="ECO:0000313" key="3">
    <source>
        <dbReference type="WBParaSite" id="jg11866"/>
    </source>
</evidence>
<keyword evidence="1" id="KW-0812">Transmembrane</keyword>
<keyword evidence="1" id="KW-0472">Membrane</keyword>